<comment type="caution">
    <text evidence="2">The sequence shown here is derived from an EMBL/GenBank/DDBJ whole genome shotgun (WGS) entry which is preliminary data.</text>
</comment>
<proteinExistence type="predicted"/>
<dbReference type="OrthoDB" id="5447051at2"/>
<protein>
    <recommendedName>
        <fullName evidence="1">Putative Flp pilus-assembly TadG-like N-terminal domain-containing protein</fullName>
    </recommendedName>
</protein>
<evidence type="ECO:0000259" key="1">
    <source>
        <dbReference type="Pfam" id="PF13400"/>
    </source>
</evidence>
<dbReference type="Proteomes" id="UP000014923">
    <property type="component" value="Unassembled WGS sequence"/>
</dbReference>
<feature type="domain" description="Putative Flp pilus-assembly TadG-like N-terminal" evidence="1">
    <location>
        <begin position="5"/>
        <end position="50"/>
    </location>
</feature>
<dbReference type="eggNOG" id="COG4655">
    <property type="taxonomic scope" value="Bacteria"/>
</dbReference>
<organism evidence="2 3">
    <name type="scientific">Thermobrachium celere DSM 8682</name>
    <dbReference type="NCBI Taxonomy" id="941824"/>
    <lineage>
        <taxon>Bacteria</taxon>
        <taxon>Bacillati</taxon>
        <taxon>Bacillota</taxon>
        <taxon>Clostridia</taxon>
        <taxon>Eubacteriales</taxon>
        <taxon>Clostridiaceae</taxon>
        <taxon>Thermobrachium</taxon>
    </lineage>
</organism>
<keyword evidence="3" id="KW-1185">Reference proteome</keyword>
<dbReference type="AlphaFoldDB" id="R7RRS2"/>
<evidence type="ECO:0000313" key="3">
    <source>
        <dbReference type="Proteomes" id="UP000014923"/>
    </source>
</evidence>
<sequence>MKKKGNAAIIILIMFAALLSFSAYVIDIGITYAEKIKLENAIDSACLAAALELPSNPIKAEDIAKEYLNKNGVDSTKASIFISEDKKSIKIIAQKQVPHFFAKIFGKDKSIVVSDSKAILGPAKSVKGGVRPFGVVAYDFTYGDLVTLKEESGDGYHGNYNVLAIGGQGSNVFYINAMYGYDGVISVGDLLDTEPGNMAGVVNDLKNYISSENSTFYNFQRDSIRLWTIPLVNTMEVNGRKMVLVVGFAQFFVEDINKKSGKAEITGRFIRYVTNAEIDMSLKDTGVYGVKLSR</sequence>
<reference evidence="2" key="1">
    <citation type="submission" date="2013-03" db="EMBL/GenBank/DDBJ databases">
        <title>Draft genome sequence of the hydrogen-ethanol-producing anaerobic alkalithermophilic Caloramator celere.</title>
        <authorList>
            <person name="Ciranna A."/>
            <person name="Larjo A."/>
            <person name="Kivisto A."/>
            <person name="Santala V."/>
            <person name="Roos C."/>
            <person name="Karp M."/>
        </authorList>
    </citation>
    <scope>NUCLEOTIDE SEQUENCE [LARGE SCALE GENOMIC DNA]</scope>
    <source>
        <strain evidence="2">DSM 8682</strain>
    </source>
</reference>
<dbReference type="InterPro" id="IPR028087">
    <property type="entry name" value="Tad_N"/>
</dbReference>
<accession>R7RRS2</accession>
<evidence type="ECO:0000313" key="2">
    <source>
        <dbReference type="EMBL" id="CDF58759.1"/>
    </source>
</evidence>
<dbReference type="Pfam" id="PF13400">
    <property type="entry name" value="Tad"/>
    <property type="match status" value="1"/>
</dbReference>
<name>R7RRS2_9CLOT</name>
<dbReference type="HOGENOM" id="CLU_068230_0_0_9"/>
<dbReference type="EMBL" id="CAVN010000100">
    <property type="protein sequence ID" value="CDF58759.1"/>
    <property type="molecule type" value="Genomic_DNA"/>
</dbReference>
<gene>
    <name evidence="2" type="ORF">TCEL_00978</name>
</gene>
<dbReference type="RefSeq" id="WP_018663472.1">
    <property type="nucleotide sequence ID" value="NZ_HF952018.1"/>
</dbReference>